<dbReference type="EMBL" id="JBANFI010000009">
    <property type="protein sequence ID" value="MFK7161743.1"/>
    <property type="molecule type" value="Genomic_DNA"/>
</dbReference>
<feature type="transmembrane region" description="Helical" evidence="10">
    <location>
        <begin position="266"/>
        <end position="284"/>
    </location>
</feature>
<sequence>MNLHTAPVSRAFWHYTLPSIAALMVSGTYQIVDGIFVGHFIGGEGLAAISLAWPLVGVLLAAGMMIGIGTGAHMSMMLGARDPEGARRYLAQSFLLLLLFSLVLGSLLFTFSGAFLRAQGAEGEALAFGQVYLNWLLKGTPIVLASIVFPLLVRNAGAPRLATLAMGIGAISNILLDALFIGWLGYGLEGAALATLLGELISVALCLGYLFSRRSQLPISWRQLRWESKRAGRLLQTGFSSMLMYLYLSFSIVLHNALLLHYGSSVHVAAYSIAGYLMTFYYLMAEGVAGGLQPISSFYHGAGRSAQIKAAYRLAIAFVLSTGLAFLLAIQISPHFFAQFFIHSGDTALMQITEQALRLFLLGLFLDGFLVVTATWFQSLGLARPATLITLGNMAIQVPFLFLLPQWLGINGVWLALPLSNLVLVLLVLLLVRHQWRRLSQPQRLAPAQDTPPH</sequence>
<dbReference type="CDD" id="cd13143">
    <property type="entry name" value="MATE_MepA_like"/>
    <property type="match status" value="1"/>
</dbReference>
<comment type="caution">
    <text evidence="11">The sequence shown here is derived from an EMBL/GenBank/DDBJ whole genome shotgun (WGS) entry which is preliminary data.</text>
</comment>
<comment type="similarity">
    <text evidence="2">Belongs to the multi antimicrobial extrusion (MATE) (TC 2.A.66.1) family. MepA subfamily.</text>
</comment>
<dbReference type="PANTHER" id="PTHR43823">
    <property type="entry name" value="SPORULATION PROTEIN YKVU"/>
    <property type="match status" value="1"/>
</dbReference>
<evidence type="ECO:0000256" key="1">
    <source>
        <dbReference type="ARBA" id="ARBA00004429"/>
    </source>
</evidence>
<feature type="transmembrane region" description="Helical" evidence="10">
    <location>
        <begin position="165"/>
        <end position="186"/>
    </location>
</feature>
<dbReference type="NCBIfam" id="NF007130">
    <property type="entry name" value="PRK09575.1"/>
    <property type="match status" value="1"/>
</dbReference>
<feature type="transmembrane region" description="Helical" evidence="10">
    <location>
        <begin position="192"/>
        <end position="212"/>
    </location>
</feature>
<feature type="transmembrane region" description="Helical" evidence="10">
    <location>
        <begin position="94"/>
        <end position="115"/>
    </location>
</feature>
<dbReference type="Proteomes" id="UP001621714">
    <property type="component" value="Unassembled WGS sequence"/>
</dbReference>
<dbReference type="Pfam" id="PF01554">
    <property type="entry name" value="MatE"/>
    <property type="match status" value="2"/>
</dbReference>
<dbReference type="InterPro" id="IPR002528">
    <property type="entry name" value="MATE_fam"/>
</dbReference>
<dbReference type="InterPro" id="IPR045070">
    <property type="entry name" value="MATE_MepA-like"/>
</dbReference>
<evidence type="ECO:0000256" key="2">
    <source>
        <dbReference type="ARBA" id="ARBA00008417"/>
    </source>
</evidence>
<evidence type="ECO:0000256" key="10">
    <source>
        <dbReference type="SAM" id="Phobius"/>
    </source>
</evidence>
<organism evidence="11 12">
    <name type="scientific">Marinospirillum alkalitolerans</name>
    <dbReference type="NCBI Taxonomy" id="3123374"/>
    <lineage>
        <taxon>Bacteria</taxon>
        <taxon>Pseudomonadati</taxon>
        <taxon>Pseudomonadota</taxon>
        <taxon>Gammaproteobacteria</taxon>
        <taxon>Oceanospirillales</taxon>
        <taxon>Oceanospirillaceae</taxon>
        <taxon>Marinospirillum</taxon>
    </lineage>
</organism>
<evidence type="ECO:0000256" key="3">
    <source>
        <dbReference type="ARBA" id="ARBA00022106"/>
    </source>
</evidence>
<keyword evidence="5" id="KW-1003">Cell membrane</keyword>
<keyword evidence="8 10" id="KW-0472">Membrane</keyword>
<name>A0ABW8PZL8_9GAMM</name>
<feature type="transmembrane region" description="Helical" evidence="10">
    <location>
        <begin position="389"/>
        <end position="408"/>
    </location>
</feature>
<evidence type="ECO:0000256" key="7">
    <source>
        <dbReference type="ARBA" id="ARBA00022989"/>
    </source>
</evidence>
<comment type="subcellular location">
    <subcellularLocation>
        <location evidence="1">Cell inner membrane</location>
        <topology evidence="1">Multi-pass membrane protein</topology>
    </subcellularLocation>
</comment>
<protein>
    <recommendedName>
        <fullName evidence="3">Multidrug export protein MepA</fullName>
    </recommendedName>
</protein>
<feature type="transmembrane region" description="Helical" evidence="10">
    <location>
        <begin position="52"/>
        <end position="73"/>
    </location>
</feature>
<keyword evidence="7 10" id="KW-1133">Transmembrane helix</keyword>
<keyword evidence="6 10" id="KW-0812">Transmembrane</keyword>
<feature type="transmembrane region" description="Helical" evidence="10">
    <location>
        <begin position="414"/>
        <end position="432"/>
    </location>
</feature>
<keyword evidence="4" id="KW-0813">Transport</keyword>
<evidence type="ECO:0000256" key="6">
    <source>
        <dbReference type="ARBA" id="ARBA00022692"/>
    </source>
</evidence>
<dbReference type="InterPro" id="IPR048279">
    <property type="entry name" value="MdtK-like"/>
</dbReference>
<gene>
    <name evidence="11" type="ORF">V6U78_11915</name>
</gene>
<accession>A0ABW8PZL8</accession>
<keyword evidence="12" id="KW-1185">Reference proteome</keyword>
<evidence type="ECO:0000256" key="5">
    <source>
        <dbReference type="ARBA" id="ARBA00022475"/>
    </source>
</evidence>
<keyword evidence="9" id="KW-0046">Antibiotic resistance</keyword>
<feature type="transmembrane region" description="Helical" evidence="10">
    <location>
        <begin position="135"/>
        <end position="153"/>
    </location>
</feature>
<evidence type="ECO:0000313" key="11">
    <source>
        <dbReference type="EMBL" id="MFK7161743.1"/>
    </source>
</evidence>
<evidence type="ECO:0000256" key="4">
    <source>
        <dbReference type="ARBA" id="ARBA00022448"/>
    </source>
</evidence>
<dbReference type="NCBIfam" id="TIGR00797">
    <property type="entry name" value="matE"/>
    <property type="match status" value="1"/>
</dbReference>
<feature type="transmembrane region" description="Helical" evidence="10">
    <location>
        <begin position="314"/>
        <end position="337"/>
    </location>
</feature>
<dbReference type="InterPro" id="IPR051327">
    <property type="entry name" value="MATE_MepA_subfamily"/>
</dbReference>
<evidence type="ECO:0000313" key="12">
    <source>
        <dbReference type="Proteomes" id="UP001621714"/>
    </source>
</evidence>
<dbReference type="PIRSF" id="PIRSF006603">
    <property type="entry name" value="DinF"/>
    <property type="match status" value="1"/>
</dbReference>
<reference evidence="11 12" key="1">
    <citation type="submission" date="2024-02" db="EMBL/GenBank/DDBJ databases">
        <title>Marinospirillum sp. MEB 164 isolated from Lonar lake sediment.</title>
        <authorList>
            <person name="Joshi A."/>
            <person name="Thite S."/>
        </authorList>
    </citation>
    <scope>NUCLEOTIDE SEQUENCE [LARGE SCALE GENOMIC DNA]</scope>
    <source>
        <strain evidence="11 12">MEB164</strain>
    </source>
</reference>
<dbReference type="PANTHER" id="PTHR43823:SF3">
    <property type="entry name" value="MULTIDRUG EXPORT PROTEIN MEPA"/>
    <property type="match status" value="1"/>
</dbReference>
<dbReference type="RefSeq" id="WP_405341163.1">
    <property type="nucleotide sequence ID" value="NZ_JBANFI010000009.1"/>
</dbReference>
<evidence type="ECO:0000256" key="9">
    <source>
        <dbReference type="ARBA" id="ARBA00023251"/>
    </source>
</evidence>
<feature type="transmembrane region" description="Helical" evidence="10">
    <location>
        <begin position="12"/>
        <end position="32"/>
    </location>
</feature>
<proteinExistence type="inferred from homology"/>
<feature type="transmembrane region" description="Helical" evidence="10">
    <location>
        <begin position="233"/>
        <end position="254"/>
    </location>
</feature>
<evidence type="ECO:0000256" key="8">
    <source>
        <dbReference type="ARBA" id="ARBA00023136"/>
    </source>
</evidence>
<feature type="transmembrane region" description="Helical" evidence="10">
    <location>
        <begin position="357"/>
        <end position="377"/>
    </location>
</feature>